<proteinExistence type="predicted"/>
<dbReference type="InterPro" id="IPR009057">
    <property type="entry name" value="Homeodomain-like_sf"/>
</dbReference>
<dbReference type="AlphaFoldDB" id="A0AAD5X888"/>
<evidence type="ECO:0000259" key="1">
    <source>
        <dbReference type="PROSITE" id="PS50090"/>
    </source>
</evidence>
<dbReference type="PANTHER" id="PTHR45614:SF25">
    <property type="entry name" value="MYB PROTEIN"/>
    <property type="match status" value="1"/>
</dbReference>
<dbReference type="SUPFAM" id="SSF46689">
    <property type="entry name" value="Homeodomain-like"/>
    <property type="match status" value="3"/>
</dbReference>
<dbReference type="GO" id="GO:0000981">
    <property type="term" value="F:DNA-binding transcription factor activity, RNA polymerase II-specific"/>
    <property type="evidence" value="ECO:0007669"/>
    <property type="project" value="TreeGrafter"/>
</dbReference>
<dbReference type="PROSITE" id="PS51294">
    <property type="entry name" value="HTH_MYB"/>
    <property type="match status" value="1"/>
</dbReference>
<evidence type="ECO:0000313" key="4">
    <source>
        <dbReference type="Proteomes" id="UP001212841"/>
    </source>
</evidence>
<feature type="domain" description="Myb-like" evidence="1">
    <location>
        <begin position="290"/>
        <end position="338"/>
    </location>
</feature>
<reference evidence="3" key="1">
    <citation type="submission" date="2020-05" db="EMBL/GenBank/DDBJ databases">
        <title>Phylogenomic resolution of chytrid fungi.</title>
        <authorList>
            <person name="Stajich J.E."/>
            <person name="Amses K."/>
            <person name="Simmons R."/>
            <person name="Seto K."/>
            <person name="Myers J."/>
            <person name="Bonds A."/>
            <person name="Quandt C.A."/>
            <person name="Barry K."/>
            <person name="Liu P."/>
            <person name="Grigoriev I."/>
            <person name="Longcore J.E."/>
            <person name="James T.Y."/>
        </authorList>
    </citation>
    <scope>NUCLEOTIDE SEQUENCE</scope>
    <source>
        <strain evidence="3">JEL0318</strain>
    </source>
</reference>
<accession>A0AAD5X888</accession>
<dbReference type="PANTHER" id="PTHR45614">
    <property type="entry name" value="MYB PROTEIN-RELATED"/>
    <property type="match status" value="1"/>
</dbReference>
<sequence length="348" mass="39655">MLTAIRTATLVLWKSKSLNTATQSLAPFRCTRYVLPASSPTNPYAFRFVSNPPEPPTKALLPCKASSSHRQNRKFTPTDDKLISQITKLTGAERVAERNRVATHLERSISSVLGRLKYLGILSNPSHRVGKYHEAEDNYIRGVAKDCLAAEQKISWTVIGEVLGRRGASVQARWDNVLANQIVKGDWTREEDAIIRESCLQASADGRDFDWTGLTVRLRRGRSRIITRWHNVLNPTITRKGKWAEWEDRILSAEVSAAAFEERRINYNEVGNAVCRTATACKIRWEHGLDPELKHGRYTVVEDEIIMRGQKNLLTWKELGKILNRSSNAVRERYLKLIRKAEQVKQKK</sequence>
<dbReference type="PROSITE" id="PS50090">
    <property type="entry name" value="MYB_LIKE"/>
    <property type="match status" value="2"/>
</dbReference>
<evidence type="ECO:0000313" key="3">
    <source>
        <dbReference type="EMBL" id="KAJ3055744.1"/>
    </source>
</evidence>
<dbReference type="GO" id="GO:0005634">
    <property type="term" value="C:nucleus"/>
    <property type="evidence" value="ECO:0007669"/>
    <property type="project" value="TreeGrafter"/>
</dbReference>
<evidence type="ECO:0000259" key="2">
    <source>
        <dbReference type="PROSITE" id="PS51294"/>
    </source>
</evidence>
<dbReference type="SMART" id="SM00717">
    <property type="entry name" value="SANT"/>
    <property type="match status" value="4"/>
</dbReference>
<gene>
    <name evidence="3" type="primary">SNAPC4_4</name>
    <name evidence="3" type="ORF">HK097_009486</name>
</gene>
<keyword evidence="4" id="KW-1185">Reference proteome</keyword>
<name>A0AAD5X888_9FUNG</name>
<dbReference type="InterPro" id="IPR017930">
    <property type="entry name" value="Myb_dom"/>
</dbReference>
<dbReference type="Proteomes" id="UP001212841">
    <property type="component" value="Unassembled WGS sequence"/>
</dbReference>
<dbReference type="Pfam" id="PF13921">
    <property type="entry name" value="Myb_DNA-bind_6"/>
    <property type="match status" value="1"/>
</dbReference>
<feature type="domain" description="HTH myb-type" evidence="2">
    <location>
        <begin position="290"/>
        <end position="342"/>
    </location>
</feature>
<organism evidence="3 4">
    <name type="scientific">Rhizophlyctis rosea</name>
    <dbReference type="NCBI Taxonomy" id="64517"/>
    <lineage>
        <taxon>Eukaryota</taxon>
        <taxon>Fungi</taxon>
        <taxon>Fungi incertae sedis</taxon>
        <taxon>Chytridiomycota</taxon>
        <taxon>Chytridiomycota incertae sedis</taxon>
        <taxon>Chytridiomycetes</taxon>
        <taxon>Rhizophlyctidales</taxon>
        <taxon>Rhizophlyctidaceae</taxon>
        <taxon>Rhizophlyctis</taxon>
    </lineage>
</organism>
<dbReference type="GO" id="GO:0000978">
    <property type="term" value="F:RNA polymerase II cis-regulatory region sequence-specific DNA binding"/>
    <property type="evidence" value="ECO:0007669"/>
    <property type="project" value="TreeGrafter"/>
</dbReference>
<protein>
    <submittedName>
        <fullName evidence="3">Myblike DNAbinding domain-containing protein</fullName>
    </submittedName>
</protein>
<comment type="caution">
    <text evidence="3">The sequence shown here is derived from an EMBL/GenBank/DDBJ whole genome shotgun (WGS) entry which is preliminary data.</text>
</comment>
<dbReference type="InterPro" id="IPR050560">
    <property type="entry name" value="MYB_TF"/>
</dbReference>
<feature type="domain" description="Myb-like" evidence="1">
    <location>
        <begin position="179"/>
        <end position="233"/>
    </location>
</feature>
<dbReference type="EMBL" id="JADGJD010000063">
    <property type="protein sequence ID" value="KAJ3055744.1"/>
    <property type="molecule type" value="Genomic_DNA"/>
</dbReference>
<dbReference type="InterPro" id="IPR001005">
    <property type="entry name" value="SANT/Myb"/>
</dbReference>